<dbReference type="NCBIfam" id="NF007621">
    <property type="entry name" value="PRK10276.1"/>
    <property type="match status" value="1"/>
</dbReference>
<name>A0ABW6ASY3_9BACT</name>
<evidence type="ECO:0000313" key="2">
    <source>
        <dbReference type="EMBL" id="MFD2937732.1"/>
    </source>
</evidence>
<dbReference type="PANTHER" id="PTHR33516:SF2">
    <property type="entry name" value="LEXA REPRESSOR-RELATED"/>
    <property type="match status" value="1"/>
</dbReference>
<dbReference type="PANTHER" id="PTHR33516">
    <property type="entry name" value="LEXA REPRESSOR"/>
    <property type="match status" value="1"/>
</dbReference>
<dbReference type="CDD" id="cd06529">
    <property type="entry name" value="S24_LexA-like"/>
    <property type="match status" value="1"/>
</dbReference>
<accession>A0ABW6ASY3</accession>
<comment type="caution">
    <text evidence="2">The sequence shown here is derived from an EMBL/GenBank/DDBJ whole genome shotgun (WGS) entry which is preliminary data.</text>
</comment>
<dbReference type="SUPFAM" id="SSF51306">
    <property type="entry name" value="LexA/Signal peptidase"/>
    <property type="match status" value="1"/>
</dbReference>
<sequence>MKAEIHPNDKIRLECFVRAESSSTLSIPFFSAHVAAGFGNPADSHIEKWCDLNELCIDNKDATYFVYVESDSMIDAHITPGTWLIVDRSKKPRKGAVIVAWVNGAFTVKRVNKIGDLVVLMPANDDYTPIYVHEHDDFKLFGLVTFFFQKPTIIP</sequence>
<dbReference type="InterPro" id="IPR015927">
    <property type="entry name" value="Peptidase_S24_S26A/B/C"/>
</dbReference>
<dbReference type="EMBL" id="JBHUOM010000043">
    <property type="protein sequence ID" value="MFD2937732.1"/>
    <property type="molecule type" value="Genomic_DNA"/>
</dbReference>
<dbReference type="RefSeq" id="WP_381508094.1">
    <property type="nucleotide sequence ID" value="NZ_JBHUOM010000043.1"/>
</dbReference>
<protein>
    <submittedName>
        <fullName evidence="2">LexA family protein</fullName>
    </submittedName>
</protein>
<dbReference type="InterPro" id="IPR050077">
    <property type="entry name" value="LexA_repressor"/>
</dbReference>
<reference evidence="3" key="1">
    <citation type="journal article" date="2019" name="Int. J. Syst. Evol. Microbiol.">
        <title>The Global Catalogue of Microorganisms (GCM) 10K type strain sequencing project: providing services to taxonomists for standard genome sequencing and annotation.</title>
        <authorList>
            <consortium name="The Broad Institute Genomics Platform"/>
            <consortium name="The Broad Institute Genome Sequencing Center for Infectious Disease"/>
            <person name="Wu L."/>
            <person name="Ma J."/>
        </authorList>
    </citation>
    <scope>NUCLEOTIDE SEQUENCE [LARGE SCALE GENOMIC DNA]</scope>
    <source>
        <strain evidence="3">KCTC 52490</strain>
    </source>
</reference>
<dbReference type="InterPro" id="IPR036286">
    <property type="entry name" value="LexA/Signal_pep-like_sf"/>
</dbReference>
<evidence type="ECO:0000259" key="1">
    <source>
        <dbReference type="Pfam" id="PF00717"/>
    </source>
</evidence>
<organism evidence="2 3">
    <name type="scientific">Spirosoma flavum</name>
    <dbReference type="NCBI Taxonomy" id="2048557"/>
    <lineage>
        <taxon>Bacteria</taxon>
        <taxon>Pseudomonadati</taxon>
        <taxon>Bacteroidota</taxon>
        <taxon>Cytophagia</taxon>
        <taxon>Cytophagales</taxon>
        <taxon>Cytophagaceae</taxon>
        <taxon>Spirosoma</taxon>
    </lineage>
</organism>
<keyword evidence="3" id="KW-1185">Reference proteome</keyword>
<evidence type="ECO:0000313" key="3">
    <source>
        <dbReference type="Proteomes" id="UP001597512"/>
    </source>
</evidence>
<dbReference type="InterPro" id="IPR039418">
    <property type="entry name" value="LexA-like"/>
</dbReference>
<gene>
    <name evidence="2" type="ORF">ACFS25_28450</name>
</gene>
<dbReference type="Gene3D" id="2.10.109.10">
    <property type="entry name" value="Umud Fragment, subunit A"/>
    <property type="match status" value="1"/>
</dbReference>
<proteinExistence type="predicted"/>
<dbReference type="Proteomes" id="UP001597512">
    <property type="component" value="Unassembled WGS sequence"/>
</dbReference>
<feature type="domain" description="Peptidase S24/S26A/S26B/S26C" evidence="1">
    <location>
        <begin position="28"/>
        <end position="144"/>
    </location>
</feature>
<dbReference type="Pfam" id="PF00717">
    <property type="entry name" value="Peptidase_S24"/>
    <property type="match status" value="1"/>
</dbReference>